<comment type="caution">
    <text evidence="12">The sequence shown here is derived from an EMBL/GenBank/DDBJ whole genome shotgun (WGS) entry which is preliminary data.</text>
</comment>
<dbReference type="InterPro" id="IPR051457">
    <property type="entry name" value="2-oxoacid:Fd_oxidoreductase"/>
</dbReference>
<organism evidence="12">
    <name type="scientific">Aquifex aeolicus</name>
    <dbReference type="NCBI Taxonomy" id="63363"/>
    <lineage>
        <taxon>Bacteria</taxon>
        <taxon>Pseudomonadati</taxon>
        <taxon>Aquificota</taxon>
        <taxon>Aquificia</taxon>
        <taxon>Aquificales</taxon>
        <taxon>Aquificaceae</taxon>
        <taxon>Aquifex</taxon>
    </lineage>
</organism>
<dbReference type="PANTHER" id="PTHR48084:SF4">
    <property type="entry name" value="2-OXOGLUTARATE OXIDOREDUCTASE SUBUNIT KORB"/>
    <property type="match status" value="1"/>
</dbReference>
<dbReference type="AlphaFoldDB" id="A0A7C5Q9N4"/>
<evidence type="ECO:0000256" key="7">
    <source>
        <dbReference type="ARBA" id="ARBA00023004"/>
    </source>
</evidence>
<feature type="domain" description="Thiamine pyrophosphate enzyme TPP-binding" evidence="10">
    <location>
        <begin position="47"/>
        <end position="194"/>
    </location>
</feature>
<dbReference type="NCBIfam" id="TIGR02177">
    <property type="entry name" value="PorB_KorB"/>
    <property type="match status" value="1"/>
</dbReference>
<name>A0A7C5Q9N4_AQUAO</name>
<keyword evidence="7" id="KW-0408">Iron</keyword>
<feature type="domain" description="Pyruvate ferredoxin oxidoreductase beta subunit C-terminal" evidence="11">
    <location>
        <begin position="198"/>
        <end position="261"/>
    </location>
</feature>
<accession>A0A7C5Q9N4</accession>
<comment type="cofactor">
    <cofactor evidence="3">
        <name>[4Fe-4S] cluster</name>
        <dbReference type="ChEBI" id="CHEBI:49883"/>
    </cofactor>
</comment>
<sequence>MGSLYTGAEITWCRLCGNFGIMSAFAWAVEELAERIPPERFVILSGIGCHGKIVDYLKLNSFYALHGRALPTATGIKLANPDLQVVCFVGDGDVYAEGLSHLIFAAKRNSDVTVLVHDNRSYSLTTGQFTPTSPVTFRGKSTPKGSPEDPMNPLALMLSAGATFVARGYAGYTDHLKELIKRAILHRGFSFVNVLQPCVVFYNTYDLYNRLTYRLEDTDHDPGSYEEAYRRALEWDYNRDDVRIPIGVFYEVEKPVYEERILGC</sequence>
<evidence type="ECO:0000256" key="4">
    <source>
        <dbReference type="ARBA" id="ARBA00022723"/>
    </source>
</evidence>
<evidence type="ECO:0000256" key="1">
    <source>
        <dbReference type="ARBA" id="ARBA00001946"/>
    </source>
</evidence>
<keyword evidence="8" id="KW-0411">Iron-sulfur</keyword>
<dbReference type="Gene3D" id="3.40.50.970">
    <property type="match status" value="1"/>
</dbReference>
<dbReference type="Pfam" id="PF02775">
    <property type="entry name" value="TPP_enzyme_C"/>
    <property type="match status" value="1"/>
</dbReference>
<protein>
    <submittedName>
        <fullName evidence="12">2-oxoacid:ferredoxin oxidoreductase subunit beta</fullName>
    </submittedName>
</protein>
<evidence type="ECO:0000256" key="6">
    <source>
        <dbReference type="ARBA" id="ARBA00023002"/>
    </source>
</evidence>
<gene>
    <name evidence="12" type="ORF">ENJ61_08735</name>
</gene>
<evidence type="ECO:0000256" key="5">
    <source>
        <dbReference type="ARBA" id="ARBA00022842"/>
    </source>
</evidence>
<comment type="cofactor">
    <cofactor evidence="1">
        <name>Mg(2+)</name>
        <dbReference type="ChEBI" id="CHEBI:18420"/>
    </cofactor>
</comment>
<dbReference type="CDD" id="cd03375">
    <property type="entry name" value="TPP_OGFOR"/>
    <property type="match status" value="1"/>
</dbReference>
<dbReference type="SUPFAM" id="SSF52518">
    <property type="entry name" value="Thiamin diphosphate-binding fold (THDP-binding)"/>
    <property type="match status" value="1"/>
</dbReference>
<dbReference type="GO" id="GO:0045333">
    <property type="term" value="P:cellular respiration"/>
    <property type="evidence" value="ECO:0007669"/>
    <property type="project" value="UniProtKB-ARBA"/>
</dbReference>
<dbReference type="GO" id="GO:0044281">
    <property type="term" value="P:small molecule metabolic process"/>
    <property type="evidence" value="ECO:0007669"/>
    <property type="project" value="UniProtKB-ARBA"/>
</dbReference>
<keyword evidence="4" id="KW-0479">Metal-binding</keyword>
<proteinExistence type="predicted"/>
<comment type="cofactor">
    <cofactor evidence="2">
        <name>thiamine diphosphate</name>
        <dbReference type="ChEBI" id="CHEBI:58937"/>
    </cofactor>
</comment>
<keyword evidence="6" id="KW-0560">Oxidoreductase</keyword>
<evidence type="ECO:0000256" key="3">
    <source>
        <dbReference type="ARBA" id="ARBA00001966"/>
    </source>
</evidence>
<keyword evidence="5" id="KW-0460">Magnesium</keyword>
<dbReference type="Proteomes" id="UP000885792">
    <property type="component" value="Unassembled WGS sequence"/>
</dbReference>
<dbReference type="GO" id="GO:0051536">
    <property type="term" value="F:iron-sulfur cluster binding"/>
    <property type="evidence" value="ECO:0007669"/>
    <property type="project" value="UniProtKB-KW"/>
</dbReference>
<reference evidence="12" key="1">
    <citation type="journal article" date="2020" name="mSystems">
        <title>Genome- and Community-Level Interaction Insights into Carbon Utilization and Element Cycling Functions of Hydrothermarchaeota in Hydrothermal Sediment.</title>
        <authorList>
            <person name="Zhou Z."/>
            <person name="Liu Y."/>
            <person name="Xu W."/>
            <person name="Pan J."/>
            <person name="Luo Z.H."/>
            <person name="Li M."/>
        </authorList>
    </citation>
    <scope>NUCLEOTIDE SEQUENCE [LARGE SCALE GENOMIC DNA]</scope>
    <source>
        <strain evidence="12">HyVt-501</strain>
    </source>
</reference>
<dbReference type="InterPro" id="IPR029061">
    <property type="entry name" value="THDP-binding"/>
</dbReference>
<dbReference type="InterPro" id="IPR032686">
    <property type="entry name" value="PFO_beta_C"/>
</dbReference>
<dbReference type="InterPro" id="IPR011896">
    <property type="entry name" value="OFOB"/>
</dbReference>
<evidence type="ECO:0000259" key="10">
    <source>
        <dbReference type="Pfam" id="PF02775"/>
    </source>
</evidence>
<dbReference type="GO" id="GO:0030976">
    <property type="term" value="F:thiamine pyrophosphate binding"/>
    <property type="evidence" value="ECO:0007669"/>
    <property type="project" value="InterPro"/>
</dbReference>
<evidence type="ECO:0000259" key="11">
    <source>
        <dbReference type="Pfam" id="PF12367"/>
    </source>
</evidence>
<dbReference type="InterPro" id="IPR011766">
    <property type="entry name" value="TPP_enzyme_TPP-bd"/>
</dbReference>
<evidence type="ECO:0000256" key="8">
    <source>
        <dbReference type="ARBA" id="ARBA00023014"/>
    </source>
</evidence>
<evidence type="ECO:0000256" key="2">
    <source>
        <dbReference type="ARBA" id="ARBA00001964"/>
    </source>
</evidence>
<evidence type="ECO:0000313" key="12">
    <source>
        <dbReference type="EMBL" id="HHJ64975.1"/>
    </source>
</evidence>
<dbReference type="GO" id="GO:0046872">
    <property type="term" value="F:metal ion binding"/>
    <property type="evidence" value="ECO:0007669"/>
    <property type="project" value="UniProtKB-KW"/>
</dbReference>
<keyword evidence="9" id="KW-0786">Thiamine pyrophosphate</keyword>
<evidence type="ECO:0000256" key="9">
    <source>
        <dbReference type="ARBA" id="ARBA00023052"/>
    </source>
</evidence>
<dbReference type="Pfam" id="PF12367">
    <property type="entry name" value="PFO_beta_C"/>
    <property type="match status" value="1"/>
</dbReference>
<dbReference type="PANTHER" id="PTHR48084">
    <property type="entry name" value="2-OXOGLUTARATE OXIDOREDUCTASE SUBUNIT KORB-RELATED"/>
    <property type="match status" value="1"/>
</dbReference>
<dbReference type="GO" id="GO:0016625">
    <property type="term" value="F:oxidoreductase activity, acting on the aldehyde or oxo group of donors, iron-sulfur protein as acceptor"/>
    <property type="evidence" value="ECO:0007669"/>
    <property type="project" value="UniProtKB-ARBA"/>
</dbReference>
<dbReference type="EMBL" id="DRNB01000328">
    <property type="protein sequence ID" value="HHJ64975.1"/>
    <property type="molecule type" value="Genomic_DNA"/>
</dbReference>